<dbReference type="RefSeq" id="WP_071555536.1">
    <property type="nucleotide sequence ID" value="NZ_CP017886.1"/>
</dbReference>
<proteinExistence type="predicted"/>
<dbReference type="Gene3D" id="3.20.20.190">
    <property type="entry name" value="Phosphatidylinositol (PI) phosphodiesterase"/>
    <property type="match status" value="1"/>
</dbReference>
<evidence type="ECO:0000256" key="4">
    <source>
        <dbReference type="ARBA" id="ARBA00030474"/>
    </source>
</evidence>
<reference evidence="8" key="1">
    <citation type="submission" date="2016-10" db="EMBL/GenBank/DDBJ databases">
        <title>Pseudomonas frederiksbergensis ERGS4:02 complete genome.</title>
        <authorList>
            <person name="Kumar R."/>
            <person name="Acharya V."/>
            <person name="Singh D."/>
        </authorList>
    </citation>
    <scope>NUCLEOTIDE SEQUENCE [LARGE SCALE GENOMIC DNA]</scope>
    <source>
        <strain evidence="8">ERGS4:02</strain>
    </source>
</reference>
<name>A0A1J0ET65_9PSED</name>
<dbReference type="GeneID" id="46911758"/>
<feature type="domain" description="Phosphatidylinositol-specific phospholipase C X" evidence="6">
    <location>
        <begin position="18"/>
        <end position="176"/>
    </location>
</feature>
<dbReference type="Proteomes" id="UP000182567">
    <property type="component" value="Chromosome"/>
</dbReference>
<accession>A0A1J0ET65</accession>
<dbReference type="InterPro" id="IPR017946">
    <property type="entry name" value="PLC-like_Pdiesterase_TIM-brl"/>
</dbReference>
<gene>
    <name evidence="7" type="ORF">BLL42_26075</name>
</gene>
<evidence type="ECO:0000256" key="5">
    <source>
        <dbReference type="ARBA" id="ARBA00030782"/>
    </source>
</evidence>
<dbReference type="SMART" id="SM00148">
    <property type="entry name" value="PLCXc"/>
    <property type="match status" value="1"/>
</dbReference>
<dbReference type="SUPFAM" id="SSF51695">
    <property type="entry name" value="PLC-like phosphodiesterases"/>
    <property type="match status" value="1"/>
</dbReference>
<dbReference type="PROSITE" id="PS50007">
    <property type="entry name" value="PIPLC_X_DOMAIN"/>
    <property type="match status" value="1"/>
</dbReference>
<evidence type="ECO:0000259" key="6">
    <source>
        <dbReference type="SMART" id="SM00148"/>
    </source>
</evidence>
<dbReference type="OrthoDB" id="7021323at2"/>
<evidence type="ECO:0000256" key="1">
    <source>
        <dbReference type="ARBA" id="ARBA00001316"/>
    </source>
</evidence>
<evidence type="ECO:0000313" key="7">
    <source>
        <dbReference type="EMBL" id="APC19000.1"/>
    </source>
</evidence>
<dbReference type="CDD" id="cd08557">
    <property type="entry name" value="PI-PLCc_bacteria_like"/>
    <property type="match status" value="1"/>
</dbReference>
<dbReference type="EMBL" id="CP017886">
    <property type="protein sequence ID" value="APC19000.1"/>
    <property type="molecule type" value="Genomic_DNA"/>
</dbReference>
<dbReference type="EC" id="4.6.1.13" evidence="2"/>
<evidence type="ECO:0000256" key="3">
    <source>
        <dbReference type="ARBA" id="ARBA00019758"/>
    </source>
</evidence>
<evidence type="ECO:0000313" key="8">
    <source>
        <dbReference type="Proteomes" id="UP000182567"/>
    </source>
</evidence>
<dbReference type="InterPro" id="IPR000909">
    <property type="entry name" value="PLipase_C_PInositol-sp_X_dom"/>
</dbReference>
<sequence length="286" mass="32538">MANSYPHKQWMSETRYMDRLSIGEIVWPGAHNSGVDRDASYPLHIAAISNWVVCQDGPFIQQLNEGVRALDLRFHADEHWMGIKKFHTFHGPATGRSLSELIKSLKYFLNENPDEFIILDLHELKTLNGDAFDYKTFNTVIMNELGLRLIPEKNKSLTLGELKKLSRQQRIVLAAAWHPDFNSPLYWGGISHQWSGTDITPPNELKQHIARTLKSPPSGAMPWSLSATSYELLVGVKRITTELNEWFGPTSGWAPKCSIINVDFFGDSSLIDYCWESNMIKGRAKH</sequence>
<dbReference type="AlphaFoldDB" id="A0A1J0ET65"/>
<comment type="catalytic activity">
    <reaction evidence="1">
        <text>a 1,2-diacyl-sn-glycero-3-phospho-(1D-myo-inositol) = 1D-myo-inositol 1,2-cyclic phosphate + a 1,2-diacyl-sn-glycerol</text>
        <dbReference type="Rhea" id="RHEA:17093"/>
        <dbReference type="ChEBI" id="CHEBI:17815"/>
        <dbReference type="ChEBI" id="CHEBI:57880"/>
        <dbReference type="ChEBI" id="CHEBI:58484"/>
        <dbReference type="EC" id="4.6.1.13"/>
    </reaction>
</comment>
<dbReference type="PANTHER" id="PTHR13593">
    <property type="match status" value="1"/>
</dbReference>
<evidence type="ECO:0000256" key="2">
    <source>
        <dbReference type="ARBA" id="ARBA00012581"/>
    </source>
</evidence>
<protein>
    <recommendedName>
        <fullName evidence="3">1-phosphatidylinositol phosphodiesterase</fullName>
        <ecNumber evidence="2">4.6.1.13</ecNumber>
    </recommendedName>
    <alternativeName>
        <fullName evidence="4">Phosphatidylinositol diacylglycerol-lyase</fullName>
    </alternativeName>
    <alternativeName>
        <fullName evidence="5">Phosphatidylinositol-specific phospholipase C</fullName>
    </alternativeName>
</protein>
<dbReference type="GO" id="GO:0008081">
    <property type="term" value="F:phosphoric diester hydrolase activity"/>
    <property type="evidence" value="ECO:0007669"/>
    <property type="project" value="InterPro"/>
</dbReference>
<dbReference type="GO" id="GO:0004436">
    <property type="term" value="F:phosphatidylinositol diacylglycerol-lyase activity"/>
    <property type="evidence" value="ECO:0007669"/>
    <property type="project" value="UniProtKB-EC"/>
</dbReference>
<dbReference type="PANTHER" id="PTHR13593:SF113">
    <property type="entry name" value="SI:DKEY-266F7.9"/>
    <property type="match status" value="1"/>
</dbReference>
<organism evidence="7 8">
    <name type="scientific">Pseudomonas frederiksbergensis</name>
    <dbReference type="NCBI Taxonomy" id="104087"/>
    <lineage>
        <taxon>Bacteria</taxon>
        <taxon>Pseudomonadati</taxon>
        <taxon>Pseudomonadota</taxon>
        <taxon>Gammaproteobacteria</taxon>
        <taxon>Pseudomonadales</taxon>
        <taxon>Pseudomonadaceae</taxon>
        <taxon>Pseudomonas</taxon>
    </lineage>
</organism>
<dbReference type="GO" id="GO:0006629">
    <property type="term" value="P:lipid metabolic process"/>
    <property type="evidence" value="ECO:0007669"/>
    <property type="project" value="InterPro"/>
</dbReference>
<dbReference type="InterPro" id="IPR051057">
    <property type="entry name" value="PI-PLC_domain"/>
</dbReference>